<evidence type="ECO:0000259" key="5">
    <source>
        <dbReference type="PROSITE" id="PS50089"/>
    </source>
</evidence>
<dbReference type="InterPro" id="IPR013083">
    <property type="entry name" value="Znf_RING/FYVE/PHD"/>
</dbReference>
<dbReference type="PROSITE" id="PS00518">
    <property type="entry name" value="ZF_RING_1"/>
    <property type="match status" value="1"/>
</dbReference>
<dbReference type="Proteomes" id="UP000261600">
    <property type="component" value="Unplaced"/>
</dbReference>
<evidence type="ECO:0000313" key="6">
    <source>
        <dbReference type="Ensembl" id="ENSMALP00000007775.1"/>
    </source>
</evidence>
<dbReference type="STRING" id="43700.ENSMALP00000007775"/>
<dbReference type="SUPFAM" id="SSF57850">
    <property type="entry name" value="RING/U-box"/>
    <property type="match status" value="1"/>
</dbReference>
<dbReference type="Ensembl" id="ENSMALT00000007940.1">
    <property type="protein sequence ID" value="ENSMALP00000007775.1"/>
    <property type="gene ID" value="ENSMALG00000005530.1"/>
</dbReference>
<dbReference type="Pfam" id="PF13445">
    <property type="entry name" value="zf-RING_UBOX"/>
    <property type="match status" value="1"/>
</dbReference>
<dbReference type="InterPro" id="IPR001841">
    <property type="entry name" value="Znf_RING"/>
</dbReference>
<evidence type="ECO:0000256" key="1">
    <source>
        <dbReference type="ARBA" id="ARBA00022723"/>
    </source>
</evidence>
<feature type="domain" description="RING-type" evidence="5">
    <location>
        <begin position="44"/>
        <end position="84"/>
    </location>
</feature>
<dbReference type="AlphaFoldDB" id="A0A3Q3IUT2"/>
<dbReference type="InterPro" id="IPR047153">
    <property type="entry name" value="TRIM45/56/19-like"/>
</dbReference>
<reference evidence="6" key="1">
    <citation type="submission" date="2025-08" db="UniProtKB">
        <authorList>
            <consortium name="Ensembl"/>
        </authorList>
    </citation>
    <scope>IDENTIFICATION</scope>
</reference>
<dbReference type="PROSITE" id="PS50089">
    <property type="entry name" value="ZF_RING_2"/>
    <property type="match status" value="1"/>
</dbReference>
<evidence type="ECO:0000256" key="2">
    <source>
        <dbReference type="ARBA" id="ARBA00022771"/>
    </source>
</evidence>
<keyword evidence="7" id="KW-1185">Reference proteome</keyword>
<protein>
    <recommendedName>
        <fullName evidence="5">RING-type domain-containing protein</fullName>
    </recommendedName>
</protein>
<keyword evidence="1" id="KW-0479">Metal-binding</keyword>
<dbReference type="GO" id="GO:0008270">
    <property type="term" value="F:zinc ion binding"/>
    <property type="evidence" value="ECO:0007669"/>
    <property type="project" value="UniProtKB-KW"/>
</dbReference>
<dbReference type="PANTHER" id="PTHR25462:SF296">
    <property type="entry name" value="MEIOTIC P26, ISOFORM F"/>
    <property type="match status" value="1"/>
</dbReference>
<accession>A0A3Q3IUT2</accession>
<dbReference type="GO" id="GO:0061630">
    <property type="term" value="F:ubiquitin protein ligase activity"/>
    <property type="evidence" value="ECO:0007669"/>
    <property type="project" value="TreeGrafter"/>
</dbReference>
<dbReference type="InterPro" id="IPR027370">
    <property type="entry name" value="Znf-RING_euk"/>
</dbReference>
<reference evidence="6" key="2">
    <citation type="submission" date="2025-09" db="UniProtKB">
        <authorList>
            <consortium name="Ensembl"/>
        </authorList>
    </citation>
    <scope>IDENTIFICATION</scope>
</reference>
<evidence type="ECO:0000256" key="3">
    <source>
        <dbReference type="ARBA" id="ARBA00022833"/>
    </source>
</evidence>
<keyword evidence="3" id="KW-0862">Zinc</keyword>
<proteinExistence type="predicted"/>
<name>A0A3Q3IUT2_MONAL</name>
<dbReference type="InterPro" id="IPR017907">
    <property type="entry name" value="Znf_RING_CS"/>
</dbReference>
<sequence>MRCSILFSLSLVHDGFSDGQQTLVSKRGGPFKMEELALTALLECPLCLEQLDVSAKVLPCQHTFCLTCLQKQEAASSQLFCPECGTFIPVRTVEELPANLLLVQILEALQGSTGPISRYRQIARYAVPVTRGTPLSAPASPSWLIGWCLSSCLPACLPNKL</sequence>
<keyword evidence="2 4" id="KW-0863">Zinc-finger</keyword>
<dbReference type="PANTHER" id="PTHR25462">
    <property type="entry name" value="BONUS, ISOFORM C-RELATED"/>
    <property type="match status" value="1"/>
</dbReference>
<dbReference type="Gene3D" id="3.30.40.10">
    <property type="entry name" value="Zinc/RING finger domain, C3HC4 (zinc finger)"/>
    <property type="match status" value="1"/>
</dbReference>
<dbReference type="SMART" id="SM00184">
    <property type="entry name" value="RING"/>
    <property type="match status" value="1"/>
</dbReference>
<evidence type="ECO:0000313" key="7">
    <source>
        <dbReference type="Proteomes" id="UP000261600"/>
    </source>
</evidence>
<evidence type="ECO:0000256" key="4">
    <source>
        <dbReference type="PROSITE-ProRule" id="PRU00175"/>
    </source>
</evidence>
<organism evidence="6 7">
    <name type="scientific">Monopterus albus</name>
    <name type="common">Swamp eel</name>
    <dbReference type="NCBI Taxonomy" id="43700"/>
    <lineage>
        <taxon>Eukaryota</taxon>
        <taxon>Metazoa</taxon>
        <taxon>Chordata</taxon>
        <taxon>Craniata</taxon>
        <taxon>Vertebrata</taxon>
        <taxon>Euteleostomi</taxon>
        <taxon>Actinopterygii</taxon>
        <taxon>Neopterygii</taxon>
        <taxon>Teleostei</taxon>
        <taxon>Neoteleostei</taxon>
        <taxon>Acanthomorphata</taxon>
        <taxon>Anabantaria</taxon>
        <taxon>Synbranchiformes</taxon>
        <taxon>Synbranchidae</taxon>
        <taxon>Monopterus</taxon>
    </lineage>
</organism>